<accession>A0ABR2JTV9</accession>
<keyword evidence="2" id="KW-1133">Transmembrane helix</keyword>
<gene>
    <name evidence="4" type="ORF">M9Y10_004417</name>
</gene>
<keyword evidence="5" id="KW-1185">Reference proteome</keyword>
<comment type="caution">
    <text evidence="4">The sequence shown here is derived from an EMBL/GenBank/DDBJ whole genome shotgun (WGS) entry which is preliminary data.</text>
</comment>
<sequence>MEAIQLDLNHLYETGIFDKNEEEEGILSVFSNDAASMIANTTITCFKPDGSLENLNSLPKINWMFQTISYCLTFPSIFEDSLYKSLKIYRFWLTKEDFFSDAQAKNDYARRIFKNMSCVFDYRRDNTFPDVRTNLILALIDDLDFYQSELGVWFEDNTFNTLIRVLVGCADFLTTDDAQKYFTEENQKKLLSRIYHVLFSAFCNSKLKNEIWSLFEKYCKKWSSLLIFLSSWRTFILNIFEKNLSSLFNNQPDELSLFHLQQFIHSLDLDIIFANKDLFNELGKTLNNLYNKCIEACNNTKSVYVPLFPAETFFGLFGAFIFKSFESGNLSVPQARILKTLFRIMEYFYVPQNSQWNSILTAVFHKSITSFNPQIKESVLMHCMHLINNKNKFGLQFINEIFKEIEVFNDVSQITHQKFWLNYSMALTEICEFKTISEMALSLCFENSTNLFSKFNILSIEARYNFPLFKKHYVQLYQSDYLAISTLNLMFSSFLPFISIESSDFLDMLQKMLQTVSDNRSVKMAVFTFIIFIAQLGKYSDVIYDNTFAKSLIELLVTLNEEQPHEKLHSRYMAKLLSGRAIQNKKKINGPTKTFLVSDVALFTFNEKELEVRDSRGRFLWELDPLFEKNNSNENNFENEPSTEEKDNEKDKSIFESQYVSTFEDLSQITEKILQDKRQKEIEGTDHSRKIYLRNQFTEEGATRNKFINFIVESGLYQDLKELEDPSEKVLEEFDSIPPIKQFSIPLIHYSKSGKNVNDEKSELFDRFYSLMNDGRTINLGLISLNFSKATEISEVVSTSLIFNETPFEISNEELAIYAQKGKMVIIVQPFDENRFLIYANSGSANFWSNFLQKRLVSKQQLLMTICLTIFGFIAAVTPSALFATEEERNKFIKEIKAKPISVIDIVKENLFSVE</sequence>
<dbReference type="EMBL" id="JAPFFF010000010">
    <property type="protein sequence ID" value="KAK8881657.1"/>
    <property type="molecule type" value="Genomic_DNA"/>
</dbReference>
<organism evidence="4 5">
    <name type="scientific">Tritrichomonas musculus</name>
    <dbReference type="NCBI Taxonomy" id="1915356"/>
    <lineage>
        <taxon>Eukaryota</taxon>
        <taxon>Metamonada</taxon>
        <taxon>Parabasalia</taxon>
        <taxon>Tritrichomonadida</taxon>
        <taxon>Tritrichomonadidae</taxon>
        <taxon>Tritrichomonas</taxon>
    </lineage>
</organism>
<evidence type="ECO:0000259" key="3">
    <source>
        <dbReference type="Pfam" id="PF20412"/>
    </source>
</evidence>
<keyword evidence="2" id="KW-0812">Transmembrane</keyword>
<feature type="compositionally biased region" description="Low complexity" evidence="1">
    <location>
        <begin position="631"/>
        <end position="640"/>
    </location>
</feature>
<proteinExistence type="predicted"/>
<keyword evidence="2" id="KW-0472">Membrane</keyword>
<evidence type="ECO:0000256" key="1">
    <source>
        <dbReference type="SAM" id="MobiDB-lite"/>
    </source>
</evidence>
<name>A0ABR2JTV9_9EUKA</name>
<feature type="domain" description="Ral GTPase-activating protein subunit alpha/beta N-terminal" evidence="3">
    <location>
        <begin position="153"/>
        <end position="249"/>
    </location>
</feature>
<dbReference type="Pfam" id="PF20412">
    <property type="entry name" value="RALGAPB_N"/>
    <property type="match status" value="1"/>
</dbReference>
<evidence type="ECO:0000313" key="5">
    <source>
        <dbReference type="Proteomes" id="UP001470230"/>
    </source>
</evidence>
<evidence type="ECO:0000256" key="2">
    <source>
        <dbReference type="SAM" id="Phobius"/>
    </source>
</evidence>
<dbReference type="PANTHER" id="PTHR21344">
    <property type="entry name" value="RAL GTPASE-ACTIVATING PROTEIN SUBUNIT BETA"/>
    <property type="match status" value="1"/>
</dbReference>
<protein>
    <recommendedName>
        <fullName evidence="3">Ral GTPase-activating protein subunit alpha/beta N-terminal domain-containing protein</fullName>
    </recommendedName>
</protein>
<feature type="region of interest" description="Disordered" evidence="1">
    <location>
        <begin position="631"/>
        <end position="651"/>
    </location>
</feature>
<dbReference type="InterPro" id="IPR046859">
    <property type="entry name" value="RGPA/RALGAPB_N"/>
</dbReference>
<dbReference type="Proteomes" id="UP001470230">
    <property type="component" value="Unassembled WGS sequence"/>
</dbReference>
<feature type="transmembrane region" description="Helical" evidence="2">
    <location>
        <begin position="862"/>
        <end position="884"/>
    </location>
</feature>
<dbReference type="PANTHER" id="PTHR21344:SF1">
    <property type="entry name" value="RAL GTPASE-ACTIVATING PROTEIN SUBUNIT BETA"/>
    <property type="match status" value="1"/>
</dbReference>
<reference evidence="4 5" key="1">
    <citation type="submission" date="2024-04" db="EMBL/GenBank/DDBJ databases">
        <title>Tritrichomonas musculus Genome.</title>
        <authorList>
            <person name="Alves-Ferreira E."/>
            <person name="Grigg M."/>
            <person name="Lorenzi H."/>
            <person name="Galac M."/>
        </authorList>
    </citation>
    <scope>NUCLEOTIDE SEQUENCE [LARGE SCALE GENOMIC DNA]</scope>
    <source>
        <strain evidence="4 5">EAF2021</strain>
    </source>
</reference>
<dbReference type="InterPro" id="IPR039930">
    <property type="entry name" value="RALGAPB"/>
</dbReference>
<evidence type="ECO:0000313" key="4">
    <source>
        <dbReference type="EMBL" id="KAK8881657.1"/>
    </source>
</evidence>